<dbReference type="PANTHER" id="PTHR46407">
    <property type="entry name" value="OS02G0208700 PROTEIN"/>
    <property type="match status" value="1"/>
</dbReference>
<name>A0AAV7FGA8_ARIFI</name>
<feature type="region of interest" description="Disordered" evidence="1">
    <location>
        <begin position="344"/>
        <end position="372"/>
    </location>
</feature>
<reference evidence="2 3" key="1">
    <citation type="submission" date="2021-07" db="EMBL/GenBank/DDBJ databases">
        <title>The Aristolochia fimbriata genome: insights into angiosperm evolution, floral development and chemical biosynthesis.</title>
        <authorList>
            <person name="Jiao Y."/>
        </authorList>
    </citation>
    <scope>NUCLEOTIDE SEQUENCE [LARGE SCALE GENOMIC DNA]</scope>
    <source>
        <strain evidence="2">IBCAS-2021</strain>
        <tissue evidence="2">Leaf</tissue>
    </source>
</reference>
<dbReference type="Pfam" id="PF01344">
    <property type="entry name" value="Kelch_1"/>
    <property type="match status" value="1"/>
</dbReference>
<dbReference type="Gene3D" id="2.120.10.80">
    <property type="entry name" value="Kelch-type beta propeller"/>
    <property type="match status" value="1"/>
</dbReference>
<gene>
    <name evidence="2" type="ORF">H6P81_003713</name>
</gene>
<dbReference type="SUPFAM" id="SSF117281">
    <property type="entry name" value="Kelch motif"/>
    <property type="match status" value="1"/>
</dbReference>
<dbReference type="InterPro" id="IPR015915">
    <property type="entry name" value="Kelch-typ_b-propeller"/>
</dbReference>
<dbReference type="SMART" id="SM00612">
    <property type="entry name" value="Kelch"/>
    <property type="match status" value="2"/>
</dbReference>
<feature type="compositionally biased region" description="Polar residues" evidence="1">
    <location>
        <begin position="352"/>
        <end position="365"/>
    </location>
</feature>
<proteinExistence type="predicted"/>
<protein>
    <submittedName>
        <fullName evidence="2">Uncharacterized protein</fullName>
    </submittedName>
</protein>
<evidence type="ECO:0000313" key="2">
    <source>
        <dbReference type="EMBL" id="KAG9459205.1"/>
    </source>
</evidence>
<dbReference type="Proteomes" id="UP000825729">
    <property type="component" value="Unassembled WGS sequence"/>
</dbReference>
<dbReference type="InterPro" id="IPR044595">
    <property type="entry name" value="KMD1-4"/>
</dbReference>
<sequence length="372" mass="42668">MEETEQTEELIPGLPDDVATECLIRVPPLHSYKLGMVRKPWKSAAATPYFAHRLREYSQSRCPNFPRRCGKFILALQKDESQLNVPSSDRNCRLLLFDIEKKRWECESLSTFPAPLPRCSVISVTGENLVVIGDLTVVEPREQWPSQNSVWVYNFRSEKWRGGAPMPGPRRVFFAHASDGIRTIFVAGGWIPATDESLGSAMAYDVERDEWSPLPPMVKKRSFCFGSFSDHKFYVQTYMCCCEALDTSSFSWCMLEVWNELGHETYAACDDDIALPDFSFFSGAGSLWLPMPPGDLDPWGGGCFLRASLELEHSYFPEWRHDTFHIHWRRKMVHETELPEKYKSPINLRGHNGSNHTKEYQTTYTPPLPLPE</sequence>
<dbReference type="EMBL" id="JAINDJ010000002">
    <property type="protein sequence ID" value="KAG9459205.1"/>
    <property type="molecule type" value="Genomic_DNA"/>
</dbReference>
<dbReference type="GO" id="GO:2000762">
    <property type="term" value="P:regulation of phenylpropanoid metabolic process"/>
    <property type="evidence" value="ECO:0007669"/>
    <property type="project" value="InterPro"/>
</dbReference>
<evidence type="ECO:0000256" key="1">
    <source>
        <dbReference type="SAM" id="MobiDB-lite"/>
    </source>
</evidence>
<evidence type="ECO:0000313" key="3">
    <source>
        <dbReference type="Proteomes" id="UP000825729"/>
    </source>
</evidence>
<accession>A0AAV7FGA8</accession>
<organism evidence="2 3">
    <name type="scientific">Aristolochia fimbriata</name>
    <name type="common">White veined hardy Dutchman's pipe vine</name>
    <dbReference type="NCBI Taxonomy" id="158543"/>
    <lineage>
        <taxon>Eukaryota</taxon>
        <taxon>Viridiplantae</taxon>
        <taxon>Streptophyta</taxon>
        <taxon>Embryophyta</taxon>
        <taxon>Tracheophyta</taxon>
        <taxon>Spermatophyta</taxon>
        <taxon>Magnoliopsida</taxon>
        <taxon>Magnoliidae</taxon>
        <taxon>Piperales</taxon>
        <taxon>Aristolochiaceae</taxon>
        <taxon>Aristolochia</taxon>
    </lineage>
</organism>
<keyword evidence="3" id="KW-1185">Reference proteome</keyword>
<dbReference type="InterPro" id="IPR006652">
    <property type="entry name" value="Kelch_1"/>
</dbReference>
<dbReference type="PANTHER" id="PTHR46407:SF3">
    <property type="entry name" value="OS02G0208700 PROTEIN"/>
    <property type="match status" value="1"/>
</dbReference>
<comment type="caution">
    <text evidence="2">The sequence shown here is derived from an EMBL/GenBank/DDBJ whole genome shotgun (WGS) entry which is preliminary data.</text>
</comment>
<dbReference type="GO" id="GO:0080037">
    <property type="term" value="P:negative regulation of cytokinin-activated signaling pathway"/>
    <property type="evidence" value="ECO:0007669"/>
    <property type="project" value="InterPro"/>
</dbReference>
<dbReference type="AlphaFoldDB" id="A0AAV7FGA8"/>